<evidence type="ECO:0000313" key="3">
    <source>
        <dbReference type="Proteomes" id="UP000593574"/>
    </source>
</evidence>
<protein>
    <submittedName>
        <fullName evidence="2">Uncharacterized protein</fullName>
    </submittedName>
</protein>
<keyword evidence="3" id="KW-1185">Reference proteome</keyword>
<feature type="region of interest" description="Disordered" evidence="1">
    <location>
        <begin position="32"/>
        <end position="72"/>
    </location>
</feature>
<feature type="compositionally biased region" description="Basic residues" evidence="1">
    <location>
        <begin position="40"/>
        <end position="72"/>
    </location>
</feature>
<reference evidence="2 3" key="1">
    <citation type="journal article" date="2019" name="Genome Biol. Evol.">
        <title>Insights into the evolution of the New World diploid cottons (Gossypium, subgenus Houzingenia) based on genome sequencing.</title>
        <authorList>
            <person name="Grover C.E."/>
            <person name="Arick M.A. 2nd"/>
            <person name="Thrash A."/>
            <person name="Conover J.L."/>
            <person name="Sanders W.S."/>
            <person name="Peterson D.G."/>
            <person name="Frelichowski J.E."/>
            <person name="Scheffler J.A."/>
            <person name="Scheffler B.E."/>
            <person name="Wendel J.F."/>
        </authorList>
    </citation>
    <scope>NUCLEOTIDE SEQUENCE [LARGE SCALE GENOMIC DNA]</scope>
    <source>
        <strain evidence="2">4</strain>
        <tissue evidence="2">Leaf</tissue>
    </source>
</reference>
<name>A0A7J9AVB6_9ROSI</name>
<evidence type="ECO:0000256" key="1">
    <source>
        <dbReference type="SAM" id="MobiDB-lite"/>
    </source>
</evidence>
<proteinExistence type="predicted"/>
<comment type="caution">
    <text evidence="2">The sequence shown here is derived from an EMBL/GenBank/DDBJ whole genome shotgun (WGS) entry which is preliminary data.</text>
</comment>
<dbReference type="AlphaFoldDB" id="A0A7J9AVB6"/>
<sequence length="72" mass="8321">MLSGNVLRGSPLSFVTPKIRSQTPHMKLTSLNKQLQGPHMKPKRRLKTRLGKPAKMLKKGRKSPLIRPRRRR</sequence>
<dbReference type="Proteomes" id="UP000593574">
    <property type="component" value="Unassembled WGS sequence"/>
</dbReference>
<accession>A0A7J9AVB6</accession>
<dbReference type="EMBL" id="JABEZV010000013">
    <property type="protein sequence ID" value="MBA0728001.1"/>
    <property type="molecule type" value="Genomic_DNA"/>
</dbReference>
<evidence type="ECO:0000313" key="2">
    <source>
        <dbReference type="EMBL" id="MBA0728001.1"/>
    </source>
</evidence>
<organism evidence="2 3">
    <name type="scientific">Gossypium laxum</name>
    <dbReference type="NCBI Taxonomy" id="34288"/>
    <lineage>
        <taxon>Eukaryota</taxon>
        <taxon>Viridiplantae</taxon>
        <taxon>Streptophyta</taxon>
        <taxon>Embryophyta</taxon>
        <taxon>Tracheophyta</taxon>
        <taxon>Spermatophyta</taxon>
        <taxon>Magnoliopsida</taxon>
        <taxon>eudicotyledons</taxon>
        <taxon>Gunneridae</taxon>
        <taxon>Pentapetalae</taxon>
        <taxon>rosids</taxon>
        <taxon>malvids</taxon>
        <taxon>Malvales</taxon>
        <taxon>Malvaceae</taxon>
        <taxon>Malvoideae</taxon>
        <taxon>Gossypium</taxon>
    </lineage>
</organism>
<gene>
    <name evidence="2" type="ORF">Golax_000945</name>
</gene>